<feature type="compositionally biased region" description="Basic and acidic residues" evidence="1">
    <location>
        <begin position="88"/>
        <end position="98"/>
    </location>
</feature>
<evidence type="ECO:0000313" key="3">
    <source>
        <dbReference type="Proteomes" id="UP001420932"/>
    </source>
</evidence>
<protein>
    <submittedName>
        <fullName evidence="2">Uncharacterized protein</fullName>
    </submittedName>
</protein>
<accession>A0AAP0Q742</accession>
<evidence type="ECO:0000313" key="2">
    <source>
        <dbReference type="EMBL" id="KAK9168654.1"/>
    </source>
</evidence>
<feature type="compositionally biased region" description="Low complexity" evidence="1">
    <location>
        <begin position="71"/>
        <end position="85"/>
    </location>
</feature>
<comment type="caution">
    <text evidence="2">The sequence shown here is derived from an EMBL/GenBank/DDBJ whole genome shotgun (WGS) entry which is preliminary data.</text>
</comment>
<organism evidence="2 3">
    <name type="scientific">Stephania yunnanensis</name>
    <dbReference type="NCBI Taxonomy" id="152371"/>
    <lineage>
        <taxon>Eukaryota</taxon>
        <taxon>Viridiplantae</taxon>
        <taxon>Streptophyta</taxon>
        <taxon>Embryophyta</taxon>
        <taxon>Tracheophyta</taxon>
        <taxon>Spermatophyta</taxon>
        <taxon>Magnoliopsida</taxon>
        <taxon>Ranunculales</taxon>
        <taxon>Menispermaceae</taxon>
        <taxon>Menispermoideae</taxon>
        <taxon>Cissampelideae</taxon>
        <taxon>Stephania</taxon>
    </lineage>
</organism>
<name>A0AAP0Q742_9MAGN</name>
<feature type="compositionally biased region" description="Basic residues" evidence="1">
    <location>
        <begin position="113"/>
        <end position="127"/>
    </location>
</feature>
<evidence type="ECO:0000256" key="1">
    <source>
        <dbReference type="SAM" id="MobiDB-lite"/>
    </source>
</evidence>
<proteinExistence type="predicted"/>
<dbReference type="EMBL" id="JBBNAF010000001">
    <property type="protein sequence ID" value="KAK9168654.1"/>
    <property type="molecule type" value="Genomic_DNA"/>
</dbReference>
<feature type="region of interest" description="Disordered" evidence="1">
    <location>
        <begin position="60"/>
        <end position="127"/>
    </location>
</feature>
<keyword evidence="3" id="KW-1185">Reference proteome</keyword>
<reference evidence="2 3" key="1">
    <citation type="submission" date="2024-01" db="EMBL/GenBank/DDBJ databases">
        <title>Genome assemblies of Stephania.</title>
        <authorList>
            <person name="Yang L."/>
        </authorList>
    </citation>
    <scope>NUCLEOTIDE SEQUENCE [LARGE SCALE GENOMIC DNA]</scope>
    <source>
        <strain evidence="2">YNDBR</strain>
        <tissue evidence="2">Leaf</tissue>
    </source>
</reference>
<sequence>MMTAVLLVAGGHSGFSGDDGHGVGVDGGDKWWIEEDWIYMKDAPPKERPQMRILRCTNGAPVRRCGGSETGGASSAKGARGGAPATPNERRDTCEGRGRTTAAATTSQERRRASMRPRRRAVSGRSATRRLRGVVRAWIGRRGNNTGDFGGGGRVERGADGERRGDGDHCPIPNHHHRPPPPTVVATPIYATAVARNLPPLPLGSQIYRHLRRCRRSPPPTSTAVAAAAVILKGLALAAPFSPSLRRSTHHCSRRRSHRRCVPSERKAVAVSMHALKNAWVEGGDDGSGGVGQGGGWRWRTEKRWAEATTEVGVGGWREGDGV</sequence>
<dbReference type="Proteomes" id="UP001420932">
    <property type="component" value="Unassembled WGS sequence"/>
</dbReference>
<gene>
    <name evidence="2" type="ORF">Syun_000794</name>
</gene>
<dbReference type="AlphaFoldDB" id="A0AAP0Q742"/>